<evidence type="ECO:0000256" key="1">
    <source>
        <dbReference type="SAM" id="MobiDB-lite"/>
    </source>
</evidence>
<feature type="region of interest" description="Disordered" evidence="1">
    <location>
        <begin position="147"/>
        <end position="260"/>
    </location>
</feature>
<organism evidence="2 3">
    <name type="scientific">Musa balbisiana</name>
    <name type="common">Banana</name>
    <dbReference type="NCBI Taxonomy" id="52838"/>
    <lineage>
        <taxon>Eukaryota</taxon>
        <taxon>Viridiplantae</taxon>
        <taxon>Streptophyta</taxon>
        <taxon>Embryophyta</taxon>
        <taxon>Tracheophyta</taxon>
        <taxon>Spermatophyta</taxon>
        <taxon>Magnoliopsida</taxon>
        <taxon>Liliopsida</taxon>
        <taxon>Zingiberales</taxon>
        <taxon>Musaceae</taxon>
        <taxon>Musa</taxon>
    </lineage>
</organism>
<comment type="caution">
    <text evidence="2">The sequence shown here is derived from an EMBL/GenBank/DDBJ whole genome shotgun (WGS) entry which is preliminary data.</text>
</comment>
<feature type="compositionally biased region" description="Pro residues" evidence="1">
    <location>
        <begin position="212"/>
        <end position="222"/>
    </location>
</feature>
<reference evidence="2 3" key="1">
    <citation type="journal article" date="2019" name="Nat. Plants">
        <title>Genome sequencing of Musa balbisiana reveals subgenome evolution and function divergence in polyploid bananas.</title>
        <authorList>
            <person name="Yao X."/>
        </authorList>
    </citation>
    <scope>NUCLEOTIDE SEQUENCE [LARGE SCALE GENOMIC DNA]</scope>
    <source>
        <strain evidence="3">cv. DH-PKW</strain>
        <tissue evidence="2">Leaves</tissue>
    </source>
</reference>
<keyword evidence="3" id="KW-1185">Reference proteome</keyword>
<proteinExistence type="predicted"/>
<name>A0A4S8JM65_MUSBA</name>
<accession>A0A4S8JM65</accession>
<dbReference type="EMBL" id="PYDT01000004">
    <property type="protein sequence ID" value="THU63211.1"/>
    <property type="molecule type" value="Genomic_DNA"/>
</dbReference>
<evidence type="ECO:0000313" key="2">
    <source>
        <dbReference type="EMBL" id="THU63211.1"/>
    </source>
</evidence>
<feature type="compositionally biased region" description="Basic and acidic residues" evidence="1">
    <location>
        <begin position="158"/>
        <end position="182"/>
    </location>
</feature>
<dbReference type="Proteomes" id="UP000317650">
    <property type="component" value="Chromosome 1"/>
</dbReference>
<sequence length="260" mass="30214">MYVNTSPMSTISAPKNLNGTEFEISKYTENTRMCIKRSFGKFQKLGFKLIAVAVIGHDTAEAKESYNIRGTYFKFGQSRSALLRKGQRRSIKNLQTTKSMRNCLMYLLLNNFRRIQERQHLHEQPQDFYTPNLQDSEQYLSKAGINRKTPQYMPNSDEESHSHQSIELTKQHMERTKSRQETRNGSNYEGFAHPVNDTYEREGSFQRYRTRAPPPGPPPASPPGRGRSTLARQIRSPDRPRSRQTLHPWLPPSRGPWLRQ</sequence>
<evidence type="ECO:0000313" key="3">
    <source>
        <dbReference type="Proteomes" id="UP000317650"/>
    </source>
</evidence>
<dbReference type="AlphaFoldDB" id="A0A4S8JM65"/>
<gene>
    <name evidence="2" type="ORF">C4D60_Mb01t13340</name>
</gene>
<protein>
    <submittedName>
        <fullName evidence="2">Uncharacterized protein</fullName>
    </submittedName>
</protein>